<dbReference type="GO" id="GO:0016020">
    <property type="term" value="C:membrane"/>
    <property type="evidence" value="ECO:0007669"/>
    <property type="project" value="UniProtKB-SubCell"/>
</dbReference>
<dbReference type="PANTHER" id="PTHR30429:SF0">
    <property type="entry name" value="METHIONINE-BINDING LIPOPROTEIN METQ"/>
    <property type="match status" value="1"/>
</dbReference>
<keyword evidence="3" id="KW-0472">Membrane</keyword>
<feature type="chain" id="PRO_5039009560" description="Lipoprotein" evidence="8">
    <location>
        <begin position="25"/>
        <end position="276"/>
    </location>
</feature>
<keyword evidence="4" id="KW-0564">Palmitate</keyword>
<gene>
    <name evidence="9" type="ORF">FD17_GL001694</name>
</gene>
<dbReference type="OrthoDB" id="9812878at2"/>
<comment type="caution">
    <text evidence="9">The sequence shown here is derived from an EMBL/GenBank/DDBJ whole genome shotgun (WGS) entry which is preliminary data.</text>
</comment>
<dbReference type="PATRIC" id="fig|1423808.3.peg.1714"/>
<feature type="signal peptide" evidence="8">
    <location>
        <begin position="1"/>
        <end position="24"/>
    </location>
</feature>
<proteinExistence type="inferred from homology"/>
<dbReference type="AlphaFoldDB" id="A0A0R1LBT0"/>
<name>A0A0R1LBT0_9LACO</name>
<evidence type="ECO:0000256" key="1">
    <source>
        <dbReference type="ARBA" id="ARBA00004635"/>
    </source>
</evidence>
<dbReference type="RefSeq" id="WP_057823839.1">
    <property type="nucleotide sequence ID" value="NZ_AZEA01000003.1"/>
</dbReference>
<dbReference type="InterPro" id="IPR004872">
    <property type="entry name" value="Lipoprotein_NlpA"/>
</dbReference>
<dbReference type="PIRSF" id="PIRSF002854">
    <property type="entry name" value="MetQ"/>
    <property type="match status" value="1"/>
</dbReference>
<reference evidence="9 10" key="1">
    <citation type="journal article" date="2015" name="Genome Announc.">
        <title>Expanding the biotechnology potential of lactobacilli through comparative genomics of 213 strains and associated genera.</title>
        <authorList>
            <person name="Sun Z."/>
            <person name="Harris H.M."/>
            <person name="McCann A."/>
            <person name="Guo C."/>
            <person name="Argimon S."/>
            <person name="Zhang W."/>
            <person name="Yang X."/>
            <person name="Jeffery I.B."/>
            <person name="Cooney J.C."/>
            <person name="Kagawa T.F."/>
            <person name="Liu W."/>
            <person name="Song Y."/>
            <person name="Salvetti E."/>
            <person name="Wrobel A."/>
            <person name="Rasinkangas P."/>
            <person name="Parkhill J."/>
            <person name="Rea M.C."/>
            <person name="O'Sullivan O."/>
            <person name="Ritari J."/>
            <person name="Douillard F.P."/>
            <person name="Paul Ross R."/>
            <person name="Yang R."/>
            <person name="Briner A.E."/>
            <person name="Felis G.E."/>
            <person name="de Vos W.M."/>
            <person name="Barrangou R."/>
            <person name="Klaenhammer T.R."/>
            <person name="Caufield P.W."/>
            <person name="Cui Y."/>
            <person name="Zhang H."/>
            <person name="O'Toole P.W."/>
        </authorList>
    </citation>
    <scope>NUCLEOTIDE SEQUENCE [LARGE SCALE GENOMIC DNA]</scope>
    <source>
        <strain evidence="9 10">DSM 19904</strain>
    </source>
</reference>
<dbReference type="SUPFAM" id="SSF53850">
    <property type="entry name" value="Periplasmic binding protein-like II"/>
    <property type="match status" value="1"/>
</dbReference>
<comment type="subcellular location">
    <subcellularLocation>
        <location evidence="1">Membrane</location>
        <topology evidence="1">Lipid-anchor</topology>
    </subcellularLocation>
</comment>
<organism evidence="9 10">
    <name type="scientific">Lentilactobacillus sunkii DSM 19904</name>
    <dbReference type="NCBI Taxonomy" id="1423808"/>
    <lineage>
        <taxon>Bacteria</taxon>
        <taxon>Bacillati</taxon>
        <taxon>Bacillota</taxon>
        <taxon>Bacilli</taxon>
        <taxon>Lactobacillales</taxon>
        <taxon>Lactobacillaceae</taxon>
        <taxon>Lentilactobacillus</taxon>
    </lineage>
</organism>
<protein>
    <recommendedName>
        <fullName evidence="6">Lipoprotein</fullName>
    </recommendedName>
</protein>
<keyword evidence="5 6" id="KW-0449">Lipoprotein</keyword>
<evidence type="ECO:0000256" key="2">
    <source>
        <dbReference type="ARBA" id="ARBA00022729"/>
    </source>
</evidence>
<sequence length="276" mass="30445">MKKKLLSLFAVVFTAFLLVGCSSSSNSSKKMTTLKIGASAVPHAQILRHVAPELKKEGVNLKITTFQDYVMPNKALANGELDANYFQHVPFLEQWNKQNHGTLVNAGGVHLEPIAVFSKKVKKLQDLKKGATIIVSSNVPDYGRILQIFKDAGLITLKKGINITSANFSDIASNPRHLKFKHSYEPKLLPTIYKNGEGDAVVINANYAVGAGLNPIKQSIAIEKRDSPYVNIIATRKGDQKKPAIKKLVKVLQSTKTQKWILHHYKGAVLPEKNVK</sequence>
<accession>A0A0R1LBT0</accession>
<evidence type="ECO:0000256" key="5">
    <source>
        <dbReference type="ARBA" id="ARBA00023288"/>
    </source>
</evidence>
<dbReference type="EMBL" id="AZEA01000003">
    <property type="protein sequence ID" value="KRK89207.1"/>
    <property type="molecule type" value="Genomic_DNA"/>
</dbReference>
<keyword evidence="10" id="KW-1185">Reference proteome</keyword>
<evidence type="ECO:0000256" key="3">
    <source>
        <dbReference type="ARBA" id="ARBA00023136"/>
    </source>
</evidence>
<dbReference type="Proteomes" id="UP000051581">
    <property type="component" value="Unassembled WGS sequence"/>
</dbReference>
<dbReference type="Gene3D" id="3.40.190.10">
    <property type="entry name" value="Periplasmic binding protein-like II"/>
    <property type="match status" value="2"/>
</dbReference>
<keyword evidence="2 8" id="KW-0732">Signal</keyword>
<evidence type="ECO:0000313" key="9">
    <source>
        <dbReference type="EMBL" id="KRK89207.1"/>
    </source>
</evidence>
<evidence type="ECO:0000256" key="8">
    <source>
        <dbReference type="SAM" id="SignalP"/>
    </source>
</evidence>
<evidence type="ECO:0000256" key="4">
    <source>
        <dbReference type="ARBA" id="ARBA00023139"/>
    </source>
</evidence>
<dbReference type="PROSITE" id="PS51257">
    <property type="entry name" value="PROKAR_LIPOPROTEIN"/>
    <property type="match status" value="1"/>
</dbReference>
<dbReference type="PANTHER" id="PTHR30429">
    <property type="entry name" value="D-METHIONINE-BINDING LIPOPROTEIN METQ"/>
    <property type="match status" value="1"/>
</dbReference>
<evidence type="ECO:0000313" key="10">
    <source>
        <dbReference type="Proteomes" id="UP000051581"/>
    </source>
</evidence>
<dbReference type="Pfam" id="PF03180">
    <property type="entry name" value="Lipoprotein_9"/>
    <property type="match status" value="1"/>
</dbReference>
<evidence type="ECO:0000256" key="7">
    <source>
        <dbReference type="PIRSR" id="PIRSR002854-1"/>
    </source>
</evidence>
<comment type="similarity">
    <text evidence="6">Belongs to the nlpA lipoprotein family.</text>
</comment>
<evidence type="ECO:0000256" key="6">
    <source>
        <dbReference type="PIRNR" id="PIRNR002854"/>
    </source>
</evidence>
<feature type="lipid moiety-binding region" description="S-diacylglycerol cysteine" evidence="7">
    <location>
        <position position="21"/>
    </location>
</feature>